<evidence type="ECO:0000313" key="2">
    <source>
        <dbReference type="EMBL" id="MDT2598070.1"/>
    </source>
</evidence>
<proteinExistence type="predicted"/>
<gene>
    <name evidence="2" type="ORF">P7D39_13805</name>
</gene>
<protein>
    <submittedName>
        <fullName evidence="2">Uncharacterized protein</fullName>
    </submittedName>
</protein>
<dbReference type="RefSeq" id="WP_311924665.1">
    <property type="nucleotide sequence ID" value="NZ_JARPYR010000053.1"/>
</dbReference>
<evidence type="ECO:0000256" key="1">
    <source>
        <dbReference type="SAM" id="MobiDB-lite"/>
    </source>
</evidence>
<organism evidence="2 3">
    <name type="scientific">Enterococcus dongliensis</name>
    <dbReference type="NCBI Taxonomy" id="2559925"/>
    <lineage>
        <taxon>Bacteria</taxon>
        <taxon>Bacillati</taxon>
        <taxon>Bacillota</taxon>
        <taxon>Bacilli</taxon>
        <taxon>Lactobacillales</taxon>
        <taxon>Enterococcaceae</taxon>
        <taxon>Enterococcus</taxon>
    </lineage>
</organism>
<feature type="region of interest" description="Disordered" evidence="1">
    <location>
        <begin position="20"/>
        <end position="51"/>
    </location>
</feature>
<keyword evidence="3" id="KW-1185">Reference proteome</keyword>
<name>A0ABU3ET78_9ENTE</name>
<reference evidence="2 3" key="1">
    <citation type="submission" date="2023-03" db="EMBL/GenBank/DDBJ databases">
        <authorList>
            <person name="Shen W."/>
            <person name="Cai J."/>
        </authorList>
    </citation>
    <scope>NUCLEOTIDE SEQUENCE [LARGE SCALE GENOMIC DNA]</scope>
    <source>
        <strain evidence="2 3">P72-2</strain>
    </source>
</reference>
<evidence type="ECO:0000313" key="3">
    <source>
        <dbReference type="Proteomes" id="UP001256547"/>
    </source>
</evidence>
<sequence>MTFSLIENLNLLEKEIQKKKQGQPTHLNKFSIDVIENEKDEPTLPTDETLN</sequence>
<accession>A0ABU3ET78</accession>
<dbReference type="EMBL" id="JARPYR010000053">
    <property type="protein sequence ID" value="MDT2598070.1"/>
    <property type="molecule type" value="Genomic_DNA"/>
</dbReference>
<comment type="caution">
    <text evidence="2">The sequence shown here is derived from an EMBL/GenBank/DDBJ whole genome shotgun (WGS) entry which is preliminary data.</text>
</comment>
<dbReference type="Proteomes" id="UP001256547">
    <property type="component" value="Unassembled WGS sequence"/>
</dbReference>